<sequence length="111" mass="12665">MEKAIIERRIATKYSRTKLHPANYKDINRQAAQKCKYAGPSSGVKAATEEQPFLFIYLPFVILIFLESKLPIIFFFLASLKRNTLTIYVPLPSFFLTGDTLYVLSGVETLK</sequence>
<reference evidence="2 3" key="1">
    <citation type="submission" date="2017-06" db="EMBL/GenBank/DDBJ databases">
        <title>Genome sequence of Bacillus sonorensis strain SRCM101395.</title>
        <authorList>
            <person name="Cho S.H."/>
        </authorList>
    </citation>
    <scope>NUCLEOTIDE SEQUENCE [LARGE SCALE GENOMIC DNA]</scope>
    <source>
        <strain evidence="2 3">SRCM101395</strain>
    </source>
</reference>
<keyword evidence="3" id="KW-1185">Reference proteome</keyword>
<organism evidence="2 3">
    <name type="scientific">Bacillus sonorensis</name>
    <dbReference type="NCBI Taxonomy" id="119858"/>
    <lineage>
        <taxon>Bacteria</taxon>
        <taxon>Bacillati</taxon>
        <taxon>Bacillota</taxon>
        <taxon>Bacilli</taxon>
        <taxon>Bacillales</taxon>
        <taxon>Bacillaceae</taxon>
        <taxon>Bacillus</taxon>
    </lineage>
</organism>
<evidence type="ECO:0000313" key="3">
    <source>
        <dbReference type="Proteomes" id="UP000196877"/>
    </source>
</evidence>
<accession>A0ABN5AK04</accession>
<protein>
    <submittedName>
        <fullName evidence="2">Uncharacterized protein</fullName>
    </submittedName>
</protein>
<keyword evidence="1" id="KW-0812">Transmembrane</keyword>
<feature type="transmembrane region" description="Helical" evidence="1">
    <location>
        <begin position="54"/>
        <end position="78"/>
    </location>
</feature>
<proteinExistence type="predicted"/>
<keyword evidence="1" id="KW-1133">Transmembrane helix</keyword>
<feature type="transmembrane region" description="Helical" evidence="1">
    <location>
        <begin position="85"/>
        <end position="104"/>
    </location>
</feature>
<dbReference type="Proteomes" id="UP000196877">
    <property type="component" value="Chromosome"/>
</dbReference>
<dbReference type="EMBL" id="CP021920">
    <property type="protein sequence ID" value="ASB89479.1"/>
    <property type="molecule type" value="Genomic_DNA"/>
</dbReference>
<name>A0ABN5AK04_9BACI</name>
<evidence type="ECO:0000313" key="2">
    <source>
        <dbReference type="EMBL" id="ASB89479.1"/>
    </source>
</evidence>
<evidence type="ECO:0000256" key="1">
    <source>
        <dbReference type="SAM" id="Phobius"/>
    </source>
</evidence>
<keyword evidence="1" id="KW-0472">Membrane</keyword>
<gene>
    <name evidence="2" type="ORF">S101395_02972</name>
</gene>